<dbReference type="EMBL" id="FNUV01000005">
    <property type="protein sequence ID" value="SEF90193.1"/>
    <property type="molecule type" value="Genomic_DNA"/>
</dbReference>
<dbReference type="Gene3D" id="2.60.120.260">
    <property type="entry name" value="Galactose-binding domain-like"/>
    <property type="match status" value="1"/>
</dbReference>
<reference evidence="3 4" key="1">
    <citation type="submission" date="2016-10" db="EMBL/GenBank/DDBJ databases">
        <authorList>
            <person name="de Groot N.N."/>
        </authorList>
    </citation>
    <scope>NUCLEOTIDE SEQUENCE [LARGE SCALE GENOMIC DNA]</scope>
    <source>
        <strain evidence="3 4">AR32</strain>
    </source>
</reference>
<sequence length="887" mass="100783">MIKKTIFTAVIATITLTAFGQQWPEVRPEAKAGARWWWLGSAVDKENLKWTMQEYANHGIGALEITPIYGVQGNDANNIPYLSDRWMEMLREVQKNGKELGIEVDMATGTGWPFGGPWVPLEESACKAVFIDTTFVGDAVDGLDLSVLEKEAKYCRLNRAMAYWQGEPYDVTEYVRNGKLTWKPADLLKTKINSSTNKTQKKILKQKLKDMKSAHWQVIALYCRYGVMNVKRAAPGGMGLVVDHFDKKAVSNYLQHIEGAFERTHTPYPHTFFNDSYEVEAATWTPTLFEEFEKRRGYKLEHYLRQLLNGDTKILSDYRETLGDLLLENFTQQWTTWAHKHGAITRNQAHGSPANLIDCYAAVDIPEIEGFGLSEFGIKGLRKDSGKTRKNDSDFSMLKYAPSAAHICGKPYTSSETFTWLTEHFRTSLSQLKPDIDLMFCAGVNHMFFHGTCYSPKDDPWPGWKFYASIDMSPTNSIWRDAPYFMQYVERCQSFLQMGQPDNDFLVYLPVRDMWQKNPQKLLMQFSIHAMGKLAPEFIQSILDIDHAGFDCDYISERYILTTNYKDGMLETATGTRYKALIIPGSGNMPGNVKAHIEELKAQGAHIIYGTQTADLMKAAKPEAIKADCGLKAIRRKNDTGYHYFIANLSPNDIHECLPLAISFKDAAWFNPLNGEITPAHISGDSIDISLKSGESMILQTYNEAMPLNDKNNKATAGSITDSMVIKGPWTLTFTEEAPKVKKTFSLTKPQTWETLDDDNVKVTMGTGVYTTRFKLTKAEAKKHWKIDLGDVRESARVYINGHFIGCAWSVPFILDCKNTLKVGNNEVRIEVTNLPANRIADYDRRGIKWRKMEEINVVDINYKRTTYDSWEPMPSGLNSEVRLLEY</sequence>
<dbReference type="SUPFAM" id="SSF49785">
    <property type="entry name" value="Galactose-binding domain-like"/>
    <property type="match status" value="1"/>
</dbReference>
<dbReference type="InterPro" id="IPR008979">
    <property type="entry name" value="Galactose-bd-like_sf"/>
</dbReference>
<evidence type="ECO:0000313" key="3">
    <source>
        <dbReference type="EMBL" id="SEF90193.1"/>
    </source>
</evidence>
<evidence type="ECO:0000259" key="2">
    <source>
        <dbReference type="Pfam" id="PF22666"/>
    </source>
</evidence>
<feature type="domain" description="Beta-mannosidase-like galactose-binding" evidence="2">
    <location>
        <begin position="769"/>
        <end position="854"/>
    </location>
</feature>
<gene>
    <name evidence="3" type="ORF">SAMN05216354_2018</name>
</gene>
<dbReference type="InterPro" id="IPR054593">
    <property type="entry name" value="Beta-mannosidase-like_N2"/>
</dbReference>
<organism evidence="3 4">
    <name type="scientific">Xylanibacter ruminicola</name>
    <name type="common">Prevotella ruminicola</name>
    <dbReference type="NCBI Taxonomy" id="839"/>
    <lineage>
        <taxon>Bacteria</taxon>
        <taxon>Pseudomonadati</taxon>
        <taxon>Bacteroidota</taxon>
        <taxon>Bacteroidia</taxon>
        <taxon>Bacteroidales</taxon>
        <taxon>Prevotellaceae</taxon>
        <taxon>Xylanibacter</taxon>
    </lineage>
</organism>
<name>A0A1H5VSS7_XYLRU</name>
<keyword evidence="1" id="KW-0378">Hydrolase</keyword>
<dbReference type="NCBIfam" id="NF045579">
    <property type="entry name" value="rhamnoside_JR"/>
    <property type="match status" value="1"/>
</dbReference>
<proteinExistence type="predicted"/>
<evidence type="ECO:0000256" key="1">
    <source>
        <dbReference type="ARBA" id="ARBA00022801"/>
    </source>
</evidence>
<dbReference type="Pfam" id="PF17132">
    <property type="entry name" value="Glyco_hydro_106"/>
    <property type="match status" value="2"/>
</dbReference>
<dbReference type="RefSeq" id="WP_103915872.1">
    <property type="nucleotide sequence ID" value="NZ_FNUV01000005.1"/>
</dbReference>
<dbReference type="AlphaFoldDB" id="A0A1H5VSS7"/>
<dbReference type="GO" id="GO:0004553">
    <property type="term" value="F:hydrolase activity, hydrolyzing O-glycosyl compounds"/>
    <property type="evidence" value="ECO:0007669"/>
    <property type="project" value="UniProtKB-ARBA"/>
</dbReference>
<dbReference type="InterPro" id="IPR053161">
    <property type="entry name" value="Ulvan_degrading_GH"/>
</dbReference>
<dbReference type="PANTHER" id="PTHR36848">
    <property type="entry name" value="DNA-BINDING PROTEIN (PUTATIVE SECRETED PROTEIN)-RELATED"/>
    <property type="match status" value="1"/>
</dbReference>
<dbReference type="Proteomes" id="UP000236735">
    <property type="component" value="Unassembled WGS sequence"/>
</dbReference>
<accession>A0A1H5VSS7</accession>
<dbReference type="Pfam" id="PF22666">
    <property type="entry name" value="Glyco_hydro_2_N2"/>
    <property type="match status" value="1"/>
</dbReference>
<protein>
    <submittedName>
        <fullName evidence="3">Alpha-L-rhamnosidase</fullName>
    </submittedName>
</protein>
<evidence type="ECO:0000313" key="4">
    <source>
        <dbReference type="Proteomes" id="UP000236735"/>
    </source>
</evidence>
<dbReference type="PANTHER" id="PTHR36848:SF2">
    <property type="entry name" value="SECRETED PROTEIN"/>
    <property type="match status" value="1"/>
</dbReference>